<keyword evidence="3" id="KW-1185">Reference proteome</keyword>
<dbReference type="Proteomes" id="UP000326924">
    <property type="component" value="Unassembled WGS sequence"/>
</dbReference>
<keyword evidence="1" id="KW-0472">Membrane</keyword>
<organism evidence="2 3">
    <name type="scientific">Sphaerosporella brunnea</name>
    <dbReference type="NCBI Taxonomy" id="1250544"/>
    <lineage>
        <taxon>Eukaryota</taxon>
        <taxon>Fungi</taxon>
        <taxon>Dikarya</taxon>
        <taxon>Ascomycota</taxon>
        <taxon>Pezizomycotina</taxon>
        <taxon>Pezizomycetes</taxon>
        <taxon>Pezizales</taxon>
        <taxon>Pyronemataceae</taxon>
        <taxon>Sphaerosporella</taxon>
    </lineage>
</organism>
<evidence type="ECO:0000313" key="2">
    <source>
        <dbReference type="EMBL" id="KAA8896202.1"/>
    </source>
</evidence>
<feature type="transmembrane region" description="Helical" evidence="1">
    <location>
        <begin position="93"/>
        <end position="110"/>
    </location>
</feature>
<name>A0A5J5EKP9_9PEZI</name>
<feature type="transmembrane region" description="Helical" evidence="1">
    <location>
        <begin position="55"/>
        <end position="73"/>
    </location>
</feature>
<proteinExistence type="predicted"/>
<comment type="caution">
    <text evidence="2">The sequence shown here is derived from an EMBL/GenBank/DDBJ whole genome shotgun (WGS) entry which is preliminary data.</text>
</comment>
<protein>
    <submittedName>
        <fullName evidence="2">Uncharacterized protein</fullName>
    </submittedName>
</protein>
<dbReference type="AlphaFoldDB" id="A0A5J5EKP9"/>
<reference evidence="2 3" key="1">
    <citation type="submission" date="2019-09" db="EMBL/GenBank/DDBJ databases">
        <title>Draft genome of the ectomycorrhizal ascomycete Sphaerosporella brunnea.</title>
        <authorList>
            <consortium name="DOE Joint Genome Institute"/>
            <person name="Benucci G.M."/>
            <person name="Marozzi G."/>
            <person name="Antonielli L."/>
            <person name="Sanchez S."/>
            <person name="Marco P."/>
            <person name="Wang X."/>
            <person name="Falini L.B."/>
            <person name="Barry K."/>
            <person name="Haridas S."/>
            <person name="Lipzen A."/>
            <person name="Labutti K."/>
            <person name="Grigoriev I.V."/>
            <person name="Murat C."/>
            <person name="Martin F."/>
            <person name="Albertini E."/>
            <person name="Donnini D."/>
            <person name="Bonito G."/>
        </authorList>
    </citation>
    <scope>NUCLEOTIDE SEQUENCE [LARGE SCALE GENOMIC DNA]</scope>
    <source>
        <strain evidence="2 3">Sb_GMNB300</strain>
    </source>
</reference>
<accession>A0A5J5EKP9</accession>
<dbReference type="InParanoid" id="A0A5J5EKP9"/>
<keyword evidence="1" id="KW-0812">Transmembrane</keyword>
<evidence type="ECO:0000313" key="3">
    <source>
        <dbReference type="Proteomes" id="UP000326924"/>
    </source>
</evidence>
<evidence type="ECO:0000256" key="1">
    <source>
        <dbReference type="SAM" id="Phobius"/>
    </source>
</evidence>
<keyword evidence="1" id="KW-1133">Transmembrane helix</keyword>
<dbReference type="EMBL" id="VXIS01000223">
    <property type="protein sequence ID" value="KAA8896202.1"/>
    <property type="molecule type" value="Genomic_DNA"/>
</dbReference>
<sequence length="125" mass="13740">MCRKTLTWNIQSCQQIYICSVTIENISIRRDPGRRNDPSPDQRVSKILVRGSDKSTAAALLVAIFFGAVRGVFADTSNCSRQPKCLATLHEAIGLGTYLVLPPVIFLLCLSSLRQTTHSCCCCCC</sequence>
<gene>
    <name evidence="2" type="ORF">FN846DRAFT_283468</name>
</gene>